<gene>
    <name evidence="2" type="ORF">MPUS1402_LOCUS7559</name>
</gene>
<reference evidence="2" key="1">
    <citation type="submission" date="2021-01" db="EMBL/GenBank/DDBJ databases">
        <authorList>
            <person name="Corre E."/>
            <person name="Pelletier E."/>
            <person name="Niang G."/>
            <person name="Scheremetjew M."/>
            <person name="Finn R."/>
            <person name="Kale V."/>
            <person name="Holt S."/>
            <person name="Cochrane G."/>
            <person name="Meng A."/>
            <person name="Brown T."/>
            <person name="Cohen L."/>
        </authorList>
    </citation>
    <scope>NUCLEOTIDE SEQUENCE</scope>
    <source>
        <strain evidence="2">RCC1614</strain>
    </source>
</reference>
<feature type="region of interest" description="Disordered" evidence="1">
    <location>
        <begin position="109"/>
        <end position="141"/>
    </location>
</feature>
<protein>
    <submittedName>
        <fullName evidence="2">Uncharacterized protein</fullName>
    </submittedName>
</protein>
<accession>A0A7R9TNU8</accession>
<evidence type="ECO:0000256" key="1">
    <source>
        <dbReference type="SAM" id="MobiDB-lite"/>
    </source>
</evidence>
<dbReference type="EMBL" id="HBDY01010079">
    <property type="protein sequence ID" value="CAD8241055.1"/>
    <property type="molecule type" value="Transcribed_RNA"/>
</dbReference>
<sequence length="264" mass="27104">MSVLHRITRHPITKIASKNASAMSSDAAPFKIRSVSYESPSLGGSIPRAANSAASENCVTSISSPIAKHPPRIVRLTASSTVPSYASRSYALAASAPGIQHAASFAPCDSAGTSSGSDRQRGTHGAGTSHDGRGTPSARTTMETNTGTVVTTSASAMGRPRSSMRADVNLALMAFPKFIPALNSSARFTFSLSSFSFSFSFVATTSFSSSASRFADATIAARDRRSDDGDVIRPARAADVAVAARLLAAAAAAPAPAPPPPKED</sequence>
<proteinExistence type="predicted"/>
<evidence type="ECO:0000313" key="2">
    <source>
        <dbReference type="EMBL" id="CAD8241055.1"/>
    </source>
</evidence>
<dbReference type="AlphaFoldDB" id="A0A7R9TNU8"/>
<name>A0A7R9TNU8_MICPS</name>
<organism evidence="2">
    <name type="scientific">Micromonas pusilla</name>
    <name type="common">Picoplanktonic green alga</name>
    <name type="synonym">Chromulina pusilla</name>
    <dbReference type="NCBI Taxonomy" id="38833"/>
    <lineage>
        <taxon>Eukaryota</taxon>
        <taxon>Viridiplantae</taxon>
        <taxon>Chlorophyta</taxon>
        <taxon>Mamiellophyceae</taxon>
        <taxon>Mamiellales</taxon>
        <taxon>Mamiellaceae</taxon>
        <taxon>Micromonas</taxon>
    </lineage>
</organism>